<organism evidence="10">
    <name type="scientific">Liagoropsis maxima</name>
    <dbReference type="NCBI Taxonomy" id="1653392"/>
    <lineage>
        <taxon>Eukaryota</taxon>
        <taxon>Rhodophyta</taxon>
        <taxon>Florideophyceae</taxon>
        <taxon>Nemaliophycidae</taxon>
        <taxon>Nemaliales</taxon>
        <taxon>Liagoraceae</taxon>
        <taxon>Liagoropsis</taxon>
    </lineage>
</organism>
<dbReference type="GO" id="GO:0009507">
    <property type="term" value="C:chloroplast"/>
    <property type="evidence" value="ECO:0007669"/>
    <property type="project" value="UniProtKB-SubCell"/>
</dbReference>
<geneLocation type="chloroplast" evidence="10"/>
<dbReference type="EMBL" id="LT622870">
    <property type="protein sequence ID" value="SCW22809.1"/>
    <property type="molecule type" value="Genomic_DNA"/>
</dbReference>
<dbReference type="SUPFAM" id="SSF51230">
    <property type="entry name" value="Single hybrid motif"/>
    <property type="match status" value="1"/>
</dbReference>
<keyword evidence="8 10" id="KW-0150">Chloroplast</keyword>
<evidence type="ECO:0000256" key="4">
    <source>
        <dbReference type="ARBA" id="ARBA00022832"/>
    </source>
</evidence>
<keyword evidence="6 8" id="KW-0275">Fatty acid biosynthesis</keyword>
<evidence type="ECO:0000313" key="10">
    <source>
        <dbReference type="EMBL" id="SCW22809.1"/>
    </source>
</evidence>
<dbReference type="GO" id="GO:0003989">
    <property type="term" value="F:acetyl-CoA carboxylase activity"/>
    <property type="evidence" value="ECO:0007669"/>
    <property type="project" value="InterPro"/>
</dbReference>
<dbReference type="InterPro" id="IPR000089">
    <property type="entry name" value="Biotin_lipoyl"/>
</dbReference>
<feature type="domain" description="Lipoyl-binding" evidence="9">
    <location>
        <begin position="88"/>
        <end position="164"/>
    </location>
</feature>
<reference evidence="10" key="1">
    <citation type="submission" date="2016-10" db="EMBL/GenBank/DDBJ databases">
        <title>Chloroplast genomes as a tool to resolve red algal phylogenies: a case study in the Nemaliales.</title>
        <authorList>
            <person name="Costa J.F."/>
            <person name="Lin S.M."/>
            <person name="Macaya E.C."/>
            <person name="Fernandez-Garcia C."/>
            <person name="Verbruggen H."/>
        </authorList>
    </citation>
    <scope>NUCLEOTIDE SEQUENCE</scope>
    <source>
        <strain evidence="10">J.0256</strain>
    </source>
</reference>
<dbReference type="InterPro" id="IPR001882">
    <property type="entry name" value="Biotin_BS"/>
</dbReference>
<comment type="function">
    <text evidence="8">This protein is a component of the acetyl coenzyme A carboxylase complex; first, biotin carboxylase catalyzes the carboxylation of the carrier protein and then the transcarboxylase transfers the carboxyl group to form malonyl-CoA.</text>
</comment>
<name>A0A1G4NWD3_9FLOR</name>
<dbReference type="PROSITE" id="PS50968">
    <property type="entry name" value="BIOTINYL_LIPOYL"/>
    <property type="match status" value="1"/>
</dbReference>
<keyword evidence="7 8" id="KW-0092">Biotin</keyword>
<evidence type="ECO:0000256" key="6">
    <source>
        <dbReference type="ARBA" id="ARBA00023160"/>
    </source>
</evidence>
<dbReference type="Gene3D" id="2.40.50.100">
    <property type="match status" value="1"/>
</dbReference>
<keyword evidence="5 8" id="KW-0443">Lipid metabolism</keyword>
<comment type="pathway">
    <text evidence="1 8">Lipid metabolism; fatty acid biosynthesis.</text>
</comment>
<comment type="subcellular location">
    <subcellularLocation>
        <location evidence="8">Plastid</location>
        <location evidence="8">Chloroplast</location>
    </subcellularLocation>
</comment>
<dbReference type="RefSeq" id="YP_009314555.1">
    <property type="nucleotide sequence ID" value="NC_031662.1"/>
</dbReference>
<dbReference type="UniPathway" id="UPA00094"/>
<dbReference type="Pfam" id="PF00364">
    <property type="entry name" value="Biotin_lipoyl"/>
    <property type="match status" value="1"/>
</dbReference>
<dbReference type="PANTHER" id="PTHR45266">
    <property type="entry name" value="OXALOACETATE DECARBOXYLASE ALPHA CHAIN"/>
    <property type="match status" value="1"/>
</dbReference>
<evidence type="ECO:0000256" key="8">
    <source>
        <dbReference type="RuleBase" id="RU364072"/>
    </source>
</evidence>
<evidence type="ECO:0000259" key="9">
    <source>
        <dbReference type="PROSITE" id="PS50968"/>
    </source>
</evidence>
<dbReference type="GO" id="GO:0006633">
    <property type="term" value="P:fatty acid biosynthetic process"/>
    <property type="evidence" value="ECO:0007669"/>
    <property type="project" value="UniProtKB-UniPathway"/>
</dbReference>
<keyword evidence="8 10" id="KW-0934">Plastid</keyword>
<keyword evidence="4 8" id="KW-0276">Fatty acid metabolism</keyword>
<dbReference type="AlphaFoldDB" id="A0A1G4NWD3"/>
<dbReference type="InterPro" id="IPR050709">
    <property type="entry name" value="Biotin_Carboxyl_Carrier/Decarb"/>
</dbReference>
<sequence length="166" mass="19170">MQFNLNDLKELLSCIKNNNLRYVSIKQDKFELVINKEIVSINKYKVRPSTEIVTPTRSKTLIKPSQKQSNEIQAYEPNNRKDKDLEIYFTIVSPMVGTFYRSPAPHEPYFIQLNDHVKINQTVCIVEAMKLMNEIEAEISGQIVEILVKDGDIVDCGQPLMRIKPD</sequence>
<dbReference type="GO" id="GO:0009317">
    <property type="term" value="C:acetyl-CoA carboxylase complex"/>
    <property type="evidence" value="ECO:0007669"/>
    <property type="project" value="InterPro"/>
</dbReference>
<dbReference type="GeneID" id="30000985"/>
<dbReference type="PRINTS" id="PR01071">
    <property type="entry name" value="ACOABIOTINCC"/>
</dbReference>
<keyword evidence="3 8" id="KW-0444">Lipid biosynthesis</keyword>
<evidence type="ECO:0000256" key="3">
    <source>
        <dbReference type="ARBA" id="ARBA00022516"/>
    </source>
</evidence>
<gene>
    <name evidence="10" type="primary">accB</name>
    <name evidence="10" type="ORF">J0256_154</name>
</gene>
<accession>A0A1G4NWD3</accession>
<dbReference type="PANTHER" id="PTHR45266:SF3">
    <property type="entry name" value="OXALOACETATE DECARBOXYLASE ALPHA CHAIN"/>
    <property type="match status" value="1"/>
</dbReference>
<dbReference type="InterPro" id="IPR001249">
    <property type="entry name" value="AcCoA_biotinCC"/>
</dbReference>
<protein>
    <recommendedName>
        <fullName evidence="2 8">Biotin carboxyl carrier protein of acetyl-CoA carboxylase</fullName>
    </recommendedName>
</protein>
<evidence type="ECO:0000256" key="1">
    <source>
        <dbReference type="ARBA" id="ARBA00005194"/>
    </source>
</evidence>
<dbReference type="CDD" id="cd06850">
    <property type="entry name" value="biotinyl_domain"/>
    <property type="match status" value="1"/>
</dbReference>
<proteinExistence type="predicted"/>
<dbReference type="InterPro" id="IPR011053">
    <property type="entry name" value="Single_hybrid_motif"/>
</dbReference>
<evidence type="ECO:0000256" key="7">
    <source>
        <dbReference type="ARBA" id="ARBA00023267"/>
    </source>
</evidence>
<dbReference type="NCBIfam" id="TIGR00531">
    <property type="entry name" value="BCCP"/>
    <property type="match status" value="1"/>
</dbReference>
<dbReference type="PROSITE" id="PS00188">
    <property type="entry name" value="BIOTIN"/>
    <property type="match status" value="1"/>
</dbReference>
<evidence type="ECO:0000256" key="2">
    <source>
        <dbReference type="ARBA" id="ARBA00017562"/>
    </source>
</evidence>
<evidence type="ECO:0000256" key="5">
    <source>
        <dbReference type="ARBA" id="ARBA00023098"/>
    </source>
</evidence>
<reference evidence="10" key="2">
    <citation type="submission" date="2016-10" db="EMBL/GenBank/DDBJ databases">
        <authorList>
            <person name="de Groot N.N."/>
        </authorList>
    </citation>
    <scope>NUCLEOTIDE SEQUENCE</scope>
    <source>
        <strain evidence="10">J.0256</strain>
    </source>
</reference>